<organism evidence="2 3">
    <name type="scientific">Streptomyces scabiei</name>
    <dbReference type="NCBI Taxonomy" id="1930"/>
    <lineage>
        <taxon>Bacteria</taxon>
        <taxon>Bacillati</taxon>
        <taxon>Actinomycetota</taxon>
        <taxon>Actinomycetes</taxon>
        <taxon>Kitasatosporales</taxon>
        <taxon>Streptomycetaceae</taxon>
        <taxon>Streptomyces</taxon>
    </lineage>
</organism>
<feature type="transmembrane region" description="Helical" evidence="1">
    <location>
        <begin position="99"/>
        <end position="124"/>
    </location>
</feature>
<proteinExistence type="predicted"/>
<accession>A0A117EDQ5</accession>
<evidence type="ECO:0000256" key="1">
    <source>
        <dbReference type="SAM" id="Phobius"/>
    </source>
</evidence>
<feature type="transmembrane region" description="Helical" evidence="1">
    <location>
        <begin position="58"/>
        <end position="78"/>
    </location>
</feature>
<protein>
    <submittedName>
        <fullName evidence="2">ABC-2 family transporter protein</fullName>
    </submittedName>
</protein>
<reference evidence="2 3" key="2">
    <citation type="journal article" date="2016" name="Genome Announc.">
        <title>Draft Genome Sequences of Streptomyces scabiei S58, Streptomyces turgidiscabies T45, and Streptomyces acidiscabies a10, the Pathogens of Potato Common Scab, Isolated in Japan.</title>
        <authorList>
            <person name="Tomihama T."/>
            <person name="Nishi Y."/>
            <person name="Sakai M."/>
            <person name="Ikenaga M."/>
            <person name="Okubo T."/>
            <person name="Ikeda S."/>
        </authorList>
    </citation>
    <scope>NUCLEOTIDE SEQUENCE [LARGE SCALE GENOMIC DNA]</scope>
    <source>
        <strain evidence="2 3">S58</strain>
    </source>
</reference>
<feature type="transmembrane region" description="Helical" evidence="1">
    <location>
        <begin position="174"/>
        <end position="193"/>
    </location>
</feature>
<dbReference type="AlphaFoldDB" id="A0A117EDQ5"/>
<dbReference type="Proteomes" id="UP000067448">
    <property type="component" value="Unassembled WGS sequence"/>
</dbReference>
<dbReference type="RefSeq" id="WP_059080626.1">
    <property type="nucleotide sequence ID" value="NZ_BCMM01000014.1"/>
</dbReference>
<dbReference type="OrthoDB" id="5244396at2"/>
<dbReference type="EMBL" id="BCMM01000014">
    <property type="protein sequence ID" value="GAQ62857.1"/>
    <property type="molecule type" value="Genomic_DNA"/>
</dbReference>
<reference evidence="3" key="3">
    <citation type="submission" date="2016-02" db="EMBL/GenBank/DDBJ databases">
        <title>Draft genome of pathogenic Streptomyces sp. in Japan.</title>
        <authorList>
            <person name="Tomihama T."/>
            <person name="Ikenaga M."/>
            <person name="Sakai M."/>
            <person name="Okubo T."/>
            <person name="Ikeda S."/>
        </authorList>
    </citation>
    <scope>NUCLEOTIDE SEQUENCE [LARGE SCALE GENOMIC DNA]</scope>
    <source>
        <strain evidence="3">S58</strain>
    </source>
</reference>
<evidence type="ECO:0000313" key="2">
    <source>
        <dbReference type="EMBL" id="GAQ62857.1"/>
    </source>
</evidence>
<feature type="transmembrane region" description="Helical" evidence="1">
    <location>
        <begin position="144"/>
        <end position="167"/>
    </location>
</feature>
<name>A0A117EDQ5_STRSC</name>
<keyword evidence="1" id="KW-1133">Transmembrane helix</keyword>
<feature type="transmembrane region" description="Helical" evidence="1">
    <location>
        <begin position="216"/>
        <end position="237"/>
    </location>
</feature>
<keyword evidence="1" id="KW-0812">Transmembrane</keyword>
<evidence type="ECO:0000313" key="3">
    <source>
        <dbReference type="Proteomes" id="UP000067448"/>
    </source>
</evidence>
<feature type="transmembrane region" description="Helical" evidence="1">
    <location>
        <begin position="18"/>
        <end position="38"/>
    </location>
</feature>
<keyword evidence="1" id="KW-0472">Membrane</keyword>
<sequence length="247" mass="25794">MRNLLAGEWTKAWTGRGWLILAGCGVLMSVLGSLGYASEGAAAIEKGTLGRAAVTDDIVRSWFMMSLFTSLFGAVFVSREYTSGAIGRSVLMSGGRTRLLAAKVLTATAVGALAALLTAALSLASAWGTLAANGTGPAWHGETWLILLGVFAVNTLAAPWGALVGWIVRHQVGAVVTVVALTLVVDPALQRLVPEVGTYLMTIAQSSVYRDQKPGLLSTPLALLVITGWLTAAALLARKLFTSRDVV</sequence>
<comment type="caution">
    <text evidence="2">The sequence shown here is derived from an EMBL/GenBank/DDBJ whole genome shotgun (WGS) entry which is preliminary data.</text>
</comment>
<reference evidence="3" key="1">
    <citation type="submission" date="2015-11" db="EMBL/GenBank/DDBJ databases">
        <authorList>
            <consortium name="Cross-ministerial Strategic Innovation Promotion Program (SIP) consortium"/>
            <person name="Tomihama T."/>
            <person name="Ikenaga M."/>
            <person name="Sakai M."/>
            <person name="Okubo T."/>
            <person name="Ikeda S."/>
        </authorList>
    </citation>
    <scope>NUCLEOTIDE SEQUENCE [LARGE SCALE GENOMIC DNA]</scope>
    <source>
        <strain evidence="3">S58</strain>
    </source>
</reference>
<gene>
    <name evidence="2" type="ORF">SsS58_03231</name>
</gene>